<name>X1MNC7_9ZZZZ</name>
<sequence>MVVLDNFGEGIDIAGSYQSYNLCFTQQLGLLSPPLITIMHEEAKTG</sequence>
<evidence type="ECO:0000313" key="1">
    <source>
        <dbReference type="EMBL" id="GAI33147.1"/>
    </source>
</evidence>
<feature type="non-terminal residue" evidence="1">
    <location>
        <position position="46"/>
    </location>
</feature>
<gene>
    <name evidence="1" type="ORF">S06H3_47210</name>
</gene>
<protein>
    <submittedName>
        <fullName evidence="1">Uncharacterized protein</fullName>
    </submittedName>
</protein>
<organism evidence="1">
    <name type="scientific">marine sediment metagenome</name>
    <dbReference type="NCBI Taxonomy" id="412755"/>
    <lineage>
        <taxon>unclassified sequences</taxon>
        <taxon>metagenomes</taxon>
        <taxon>ecological metagenomes</taxon>
    </lineage>
</organism>
<dbReference type="EMBL" id="BARV01029637">
    <property type="protein sequence ID" value="GAI33147.1"/>
    <property type="molecule type" value="Genomic_DNA"/>
</dbReference>
<comment type="caution">
    <text evidence="1">The sequence shown here is derived from an EMBL/GenBank/DDBJ whole genome shotgun (WGS) entry which is preliminary data.</text>
</comment>
<reference evidence="1" key="1">
    <citation type="journal article" date="2014" name="Front. Microbiol.">
        <title>High frequency of phylogenetically diverse reductive dehalogenase-homologous genes in deep subseafloor sedimentary metagenomes.</title>
        <authorList>
            <person name="Kawai M."/>
            <person name="Futagami T."/>
            <person name="Toyoda A."/>
            <person name="Takaki Y."/>
            <person name="Nishi S."/>
            <person name="Hori S."/>
            <person name="Arai W."/>
            <person name="Tsubouchi T."/>
            <person name="Morono Y."/>
            <person name="Uchiyama I."/>
            <person name="Ito T."/>
            <person name="Fujiyama A."/>
            <person name="Inagaki F."/>
            <person name="Takami H."/>
        </authorList>
    </citation>
    <scope>NUCLEOTIDE SEQUENCE</scope>
    <source>
        <strain evidence="1">Expedition CK06-06</strain>
    </source>
</reference>
<proteinExistence type="predicted"/>
<dbReference type="AlphaFoldDB" id="X1MNC7"/>
<accession>X1MNC7</accession>